<protein>
    <submittedName>
        <fullName evidence="2">Uncharacterized protein</fullName>
    </submittedName>
</protein>
<accession>A0A1Y1WD92</accession>
<dbReference type="Proteomes" id="UP000193922">
    <property type="component" value="Unassembled WGS sequence"/>
</dbReference>
<evidence type="ECO:0000313" key="3">
    <source>
        <dbReference type="Proteomes" id="UP000193922"/>
    </source>
</evidence>
<organism evidence="2 3">
    <name type="scientific">Linderina pennispora</name>
    <dbReference type="NCBI Taxonomy" id="61395"/>
    <lineage>
        <taxon>Eukaryota</taxon>
        <taxon>Fungi</taxon>
        <taxon>Fungi incertae sedis</taxon>
        <taxon>Zoopagomycota</taxon>
        <taxon>Kickxellomycotina</taxon>
        <taxon>Kickxellomycetes</taxon>
        <taxon>Kickxellales</taxon>
        <taxon>Kickxellaceae</taxon>
        <taxon>Linderina</taxon>
    </lineage>
</organism>
<dbReference type="RefSeq" id="XP_040745015.1">
    <property type="nucleotide sequence ID" value="XM_040885448.1"/>
</dbReference>
<dbReference type="EMBL" id="MCFD01000004">
    <property type="protein sequence ID" value="ORX71500.1"/>
    <property type="molecule type" value="Genomic_DNA"/>
</dbReference>
<gene>
    <name evidence="2" type="ORF">DL89DRAFT_256506</name>
</gene>
<sequence length="286" mass="31401">MSVPPVSASSRVCDAVCSAYTTAAIRRPNDTTAALHLLLPVSQHQRLLASPHALHLLQSSMAIQEAVLWDSDVAQPDKENLDQLSAQAELSYEVEKDAFRNIEAAQRALREAIAIMRRRLELYEVEGRIRELCLRAATSYQDTLRIARASHYLYKAAAFRRLADILPQSGMPANADQGGINRTRKGKEVADEHRAVKVASLTGMPDSGTYTLQPLAILALAKGKSTTTDCDRPIIRPPAPHSGSRRAGVDNYPDYMDYESPLDTNQPRPAALDLSVIDSNTLPPFC</sequence>
<name>A0A1Y1WD92_9FUNG</name>
<dbReference type="AlphaFoldDB" id="A0A1Y1WD92"/>
<comment type="caution">
    <text evidence="2">The sequence shown here is derived from an EMBL/GenBank/DDBJ whole genome shotgun (WGS) entry which is preliminary data.</text>
</comment>
<proteinExistence type="predicted"/>
<evidence type="ECO:0000313" key="2">
    <source>
        <dbReference type="EMBL" id="ORX71500.1"/>
    </source>
</evidence>
<dbReference type="GeneID" id="63802096"/>
<keyword evidence="3" id="KW-1185">Reference proteome</keyword>
<feature type="region of interest" description="Disordered" evidence="1">
    <location>
        <begin position="229"/>
        <end position="251"/>
    </location>
</feature>
<evidence type="ECO:0000256" key="1">
    <source>
        <dbReference type="SAM" id="MobiDB-lite"/>
    </source>
</evidence>
<reference evidence="2 3" key="1">
    <citation type="submission" date="2016-07" db="EMBL/GenBank/DDBJ databases">
        <title>Pervasive Adenine N6-methylation of Active Genes in Fungi.</title>
        <authorList>
            <consortium name="DOE Joint Genome Institute"/>
            <person name="Mondo S.J."/>
            <person name="Dannebaum R.O."/>
            <person name="Kuo R.C."/>
            <person name="Labutti K."/>
            <person name="Haridas S."/>
            <person name="Kuo A."/>
            <person name="Salamov A."/>
            <person name="Ahrendt S.R."/>
            <person name="Lipzen A."/>
            <person name="Sullivan W."/>
            <person name="Andreopoulos W.B."/>
            <person name="Clum A."/>
            <person name="Lindquist E."/>
            <person name="Daum C."/>
            <person name="Ramamoorthy G.K."/>
            <person name="Gryganskyi A."/>
            <person name="Culley D."/>
            <person name="Magnuson J.K."/>
            <person name="James T.Y."/>
            <person name="O'Malley M.A."/>
            <person name="Stajich J.E."/>
            <person name="Spatafora J.W."/>
            <person name="Visel A."/>
            <person name="Grigoriev I.V."/>
        </authorList>
    </citation>
    <scope>NUCLEOTIDE SEQUENCE [LARGE SCALE GENOMIC DNA]</scope>
    <source>
        <strain evidence="2 3">ATCC 12442</strain>
    </source>
</reference>